<proteinExistence type="predicted"/>
<keyword evidence="2" id="KW-1185">Reference proteome</keyword>
<dbReference type="AlphaFoldDB" id="A0A9D4K985"/>
<dbReference type="EMBL" id="JAIWYP010000004">
    <property type="protein sequence ID" value="KAH3835284.1"/>
    <property type="molecule type" value="Genomic_DNA"/>
</dbReference>
<reference evidence="1" key="2">
    <citation type="submission" date="2020-11" db="EMBL/GenBank/DDBJ databases">
        <authorList>
            <person name="McCartney M.A."/>
            <person name="Auch B."/>
            <person name="Kono T."/>
            <person name="Mallez S."/>
            <person name="Becker A."/>
            <person name="Gohl D.M."/>
            <person name="Silverstein K.A.T."/>
            <person name="Koren S."/>
            <person name="Bechman K.B."/>
            <person name="Herman A."/>
            <person name="Abrahante J.E."/>
            <person name="Garbe J."/>
        </authorList>
    </citation>
    <scope>NUCLEOTIDE SEQUENCE</scope>
    <source>
        <strain evidence="1">Duluth1</strain>
        <tissue evidence="1">Whole animal</tissue>
    </source>
</reference>
<reference evidence="1" key="1">
    <citation type="journal article" date="2019" name="bioRxiv">
        <title>The Genome of the Zebra Mussel, Dreissena polymorpha: A Resource for Invasive Species Research.</title>
        <authorList>
            <person name="McCartney M.A."/>
            <person name="Auch B."/>
            <person name="Kono T."/>
            <person name="Mallez S."/>
            <person name="Zhang Y."/>
            <person name="Obille A."/>
            <person name="Becker A."/>
            <person name="Abrahante J.E."/>
            <person name="Garbe J."/>
            <person name="Badalamenti J.P."/>
            <person name="Herman A."/>
            <person name="Mangelson H."/>
            <person name="Liachko I."/>
            <person name="Sullivan S."/>
            <person name="Sone E.D."/>
            <person name="Koren S."/>
            <person name="Silverstein K.A.T."/>
            <person name="Beckman K.B."/>
            <person name="Gohl D.M."/>
        </authorList>
    </citation>
    <scope>NUCLEOTIDE SEQUENCE</scope>
    <source>
        <strain evidence="1">Duluth1</strain>
        <tissue evidence="1">Whole animal</tissue>
    </source>
</reference>
<accession>A0A9D4K985</accession>
<protein>
    <submittedName>
        <fullName evidence="1">Uncharacterized protein</fullName>
    </submittedName>
</protein>
<gene>
    <name evidence="1" type="ORF">DPMN_108633</name>
</gene>
<comment type="caution">
    <text evidence="1">The sequence shown here is derived from an EMBL/GenBank/DDBJ whole genome shotgun (WGS) entry which is preliminary data.</text>
</comment>
<evidence type="ECO:0000313" key="2">
    <source>
        <dbReference type="Proteomes" id="UP000828390"/>
    </source>
</evidence>
<organism evidence="1 2">
    <name type="scientific">Dreissena polymorpha</name>
    <name type="common">Zebra mussel</name>
    <name type="synonym">Mytilus polymorpha</name>
    <dbReference type="NCBI Taxonomy" id="45954"/>
    <lineage>
        <taxon>Eukaryota</taxon>
        <taxon>Metazoa</taxon>
        <taxon>Spiralia</taxon>
        <taxon>Lophotrochozoa</taxon>
        <taxon>Mollusca</taxon>
        <taxon>Bivalvia</taxon>
        <taxon>Autobranchia</taxon>
        <taxon>Heteroconchia</taxon>
        <taxon>Euheterodonta</taxon>
        <taxon>Imparidentia</taxon>
        <taxon>Neoheterodontei</taxon>
        <taxon>Myida</taxon>
        <taxon>Dreissenoidea</taxon>
        <taxon>Dreissenidae</taxon>
        <taxon>Dreissena</taxon>
    </lineage>
</organism>
<evidence type="ECO:0000313" key="1">
    <source>
        <dbReference type="EMBL" id="KAH3835284.1"/>
    </source>
</evidence>
<name>A0A9D4K985_DREPO</name>
<dbReference type="Proteomes" id="UP000828390">
    <property type="component" value="Unassembled WGS sequence"/>
</dbReference>
<sequence length="165" mass="18512">MSCCRRERTCCKRQTSAARSDRLRSGFQKDRTDDSEDGISYTHNSILDKGFLQHDSRLFDDRRRSIVDVLNIGYIATDGSLVLSDETISTRCLSKLSNKALCYSALYSHTSKLESHVFDEIDGTTNKACFAGADGELSCGYMRELCDVNMDRCDFKTLACTVRTG</sequence>